<evidence type="ECO:0000313" key="2">
    <source>
        <dbReference type="EMBL" id="KAK1443958.1"/>
    </source>
</evidence>
<keyword evidence="3" id="KW-1185">Reference proteome</keyword>
<keyword evidence="1" id="KW-0472">Membrane</keyword>
<feature type="transmembrane region" description="Helical" evidence="1">
    <location>
        <begin position="207"/>
        <end position="227"/>
    </location>
</feature>
<gene>
    <name evidence="2" type="ORF">BgAZ_208340</name>
</gene>
<protein>
    <submittedName>
        <fullName evidence="2">Uncharacterized protein</fullName>
    </submittedName>
</protein>
<keyword evidence="1" id="KW-1133">Transmembrane helix</keyword>
<organism evidence="2 3">
    <name type="scientific">Babesia gibsoni</name>
    <dbReference type="NCBI Taxonomy" id="33632"/>
    <lineage>
        <taxon>Eukaryota</taxon>
        <taxon>Sar</taxon>
        <taxon>Alveolata</taxon>
        <taxon>Apicomplexa</taxon>
        <taxon>Aconoidasida</taxon>
        <taxon>Piroplasmida</taxon>
        <taxon>Babesiidae</taxon>
        <taxon>Babesia</taxon>
    </lineage>
</organism>
<comment type="caution">
    <text evidence="2">The sequence shown here is derived from an EMBL/GenBank/DDBJ whole genome shotgun (WGS) entry which is preliminary data.</text>
</comment>
<dbReference type="AlphaFoldDB" id="A0AAD8PEN5"/>
<dbReference type="Proteomes" id="UP001230268">
    <property type="component" value="Unassembled WGS sequence"/>
</dbReference>
<reference evidence="2" key="1">
    <citation type="submission" date="2023-08" db="EMBL/GenBank/DDBJ databases">
        <title>Draft sequence of the Babesia gibsoni genome.</title>
        <authorList>
            <person name="Yamagishi J.Y."/>
            <person name="Xuan X.X."/>
        </authorList>
    </citation>
    <scope>NUCLEOTIDE SEQUENCE</scope>
    <source>
        <strain evidence="2">Azabu</strain>
    </source>
</reference>
<evidence type="ECO:0000313" key="3">
    <source>
        <dbReference type="Proteomes" id="UP001230268"/>
    </source>
</evidence>
<accession>A0AAD8PEN5</accession>
<feature type="transmembrane region" description="Helical" evidence="1">
    <location>
        <begin position="174"/>
        <end position="200"/>
    </location>
</feature>
<proteinExistence type="predicted"/>
<sequence length="229" mass="25927">MVPRSAIYFSRTPEVDEFLKEFIRVRTWLVYQRERSAAAADTNGPHRRVINQDGDFLEAVDKDVDDFLSVAKEMITGTSIHLDAFITLSVSYDDMLQQIDSQSWKKLKPTKFQLDKVMKNAKVEERKRCSIPPSDDLKSVLREAEERRYQRLVADIREQLNDKPIRLSQAKPPIIGGMNVIFGVTLTFIGGFSIAGVLGAKEIIHKVIVGIACSFVALIVDTILFLMHS</sequence>
<evidence type="ECO:0000256" key="1">
    <source>
        <dbReference type="SAM" id="Phobius"/>
    </source>
</evidence>
<dbReference type="EMBL" id="JAVEPI010000002">
    <property type="protein sequence ID" value="KAK1443958.1"/>
    <property type="molecule type" value="Genomic_DNA"/>
</dbReference>
<keyword evidence="1" id="KW-0812">Transmembrane</keyword>
<name>A0AAD8PEN5_BABGI</name>